<dbReference type="Proteomes" id="UP000076449">
    <property type="component" value="Chromosome I"/>
</dbReference>
<accession>A0A167Y2S2</accession>
<evidence type="ECO:0000313" key="2">
    <source>
        <dbReference type="EMBL" id="KZN93501.1"/>
    </source>
</evidence>
<keyword evidence="1" id="KW-0732">Signal</keyword>
<reference evidence="2" key="1">
    <citation type="journal article" date="2014" name="Genome Announc.">
        <title>Complete sequencing and chromosome-scale genome assembly of the industrial progenitor strain P2niaD18 from the penicillin producer Penicillium chrysogenum.</title>
        <authorList>
            <person name="Specht T."/>
            <person name="Dahlmann T.A."/>
            <person name="Zadra I."/>
            <person name="Kurnsteiner H."/>
            <person name="Kuck U."/>
        </authorList>
    </citation>
    <scope>NUCLEOTIDE SEQUENCE [LARGE SCALE GENOMIC DNA]</scope>
    <source>
        <strain evidence="2">P2niaD18</strain>
    </source>
</reference>
<dbReference type="AlphaFoldDB" id="A0A167Y2S2"/>
<proteinExistence type="predicted"/>
<organism evidence="2">
    <name type="scientific">Penicillium chrysogenum</name>
    <name type="common">Penicillium notatum</name>
    <dbReference type="NCBI Taxonomy" id="5076"/>
    <lineage>
        <taxon>Eukaryota</taxon>
        <taxon>Fungi</taxon>
        <taxon>Dikarya</taxon>
        <taxon>Ascomycota</taxon>
        <taxon>Pezizomycotina</taxon>
        <taxon>Eurotiomycetes</taxon>
        <taxon>Eurotiomycetidae</taxon>
        <taxon>Eurotiales</taxon>
        <taxon>Aspergillaceae</taxon>
        <taxon>Penicillium</taxon>
        <taxon>Penicillium chrysogenum species complex</taxon>
    </lineage>
</organism>
<gene>
    <name evidence="2" type="ORF">EN45_036790</name>
</gene>
<evidence type="ECO:0000256" key="1">
    <source>
        <dbReference type="SAM" id="SignalP"/>
    </source>
</evidence>
<sequence length="141" mass="14791">MIFKSTFFMAGALFMMGVRADCGTPVVTCETTDGSPDAKDVEDAMGYWRQIAGLGKDTCGDSGCAQPHGSGCHDSSVKSGTANIVLCQDDSSSSTAMCGDCNCIAGYLQAVIDQCENNGKIGGYAHVPMGSNYINYEFVHT</sequence>
<feature type="chain" id="PRO_5007894568" description="Secreted protein" evidence="1">
    <location>
        <begin position="21"/>
        <end position="141"/>
    </location>
</feature>
<dbReference type="EMBL" id="CM002798">
    <property type="protein sequence ID" value="KZN93501.1"/>
    <property type="molecule type" value="Genomic_DNA"/>
</dbReference>
<name>A0A167Y2S2_PENCH</name>
<evidence type="ECO:0008006" key="3">
    <source>
        <dbReference type="Google" id="ProtNLM"/>
    </source>
</evidence>
<feature type="signal peptide" evidence="1">
    <location>
        <begin position="1"/>
        <end position="20"/>
    </location>
</feature>
<protein>
    <recommendedName>
        <fullName evidence="3">Secreted protein</fullName>
    </recommendedName>
</protein>